<evidence type="ECO:0000313" key="2">
    <source>
        <dbReference type="Proteomes" id="UP000789833"/>
    </source>
</evidence>
<evidence type="ECO:0008006" key="3">
    <source>
        <dbReference type="Google" id="ProtNLM"/>
    </source>
</evidence>
<dbReference type="SUPFAM" id="SSF50475">
    <property type="entry name" value="FMN-binding split barrel"/>
    <property type="match status" value="1"/>
</dbReference>
<reference evidence="1 2" key="1">
    <citation type="submission" date="2021-10" db="EMBL/GenBank/DDBJ databases">
        <authorList>
            <person name="Criscuolo A."/>
        </authorList>
    </citation>
    <scope>NUCLEOTIDE SEQUENCE [LARGE SCALE GENOMIC DNA]</scope>
    <source>
        <strain evidence="2">CIP 111883</strain>
    </source>
</reference>
<evidence type="ECO:0000313" key="1">
    <source>
        <dbReference type="EMBL" id="CAG9622390.1"/>
    </source>
</evidence>
<accession>A0ABM8YQZ4</accession>
<sequence length="146" mass="16926">MEIINGKRTFDLDDMLSKPLFAHLSTVEVDMPKDSPVWFHWENNEIWIIGTKTDTFPKRIQKNSKCAIGIVDFDSLTGKVLHAGFRGKGSLENFDSEIVYKIISKYLGQDEQDWDPRFQNLDDSNVLIRFTPDTVVIRDQSYIIKK</sequence>
<organism evidence="1 2">
    <name type="scientific">Sutcliffiella rhizosphaerae</name>
    <dbReference type="NCBI Taxonomy" id="2880967"/>
    <lineage>
        <taxon>Bacteria</taxon>
        <taxon>Bacillati</taxon>
        <taxon>Bacillota</taxon>
        <taxon>Bacilli</taxon>
        <taxon>Bacillales</taxon>
        <taxon>Bacillaceae</taxon>
        <taxon>Sutcliffiella</taxon>
    </lineage>
</organism>
<name>A0ABM8YQZ4_9BACI</name>
<gene>
    <name evidence="1" type="ORF">BACCIP111883_03181</name>
</gene>
<keyword evidence="2" id="KW-1185">Reference proteome</keyword>
<dbReference type="InterPro" id="IPR012349">
    <property type="entry name" value="Split_barrel_FMN-bd"/>
</dbReference>
<protein>
    <recommendedName>
        <fullName evidence="3">Pyridoxamine 5'-phosphate oxidase family protein</fullName>
    </recommendedName>
</protein>
<comment type="caution">
    <text evidence="1">The sequence shown here is derived from an EMBL/GenBank/DDBJ whole genome shotgun (WGS) entry which is preliminary data.</text>
</comment>
<proteinExistence type="predicted"/>
<dbReference type="RefSeq" id="WP_230502798.1">
    <property type="nucleotide sequence ID" value="NZ_CAKJTJ010000020.1"/>
</dbReference>
<dbReference type="Gene3D" id="2.30.110.10">
    <property type="entry name" value="Electron Transport, Fmn-binding Protein, Chain A"/>
    <property type="match status" value="1"/>
</dbReference>
<dbReference type="Proteomes" id="UP000789833">
    <property type="component" value="Unassembled WGS sequence"/>
</dbReference>
<dbReference type="EMBL" id="CAKJTJ010000020">
    <property type="protein sequence ID" value="CAG9622390.1"/>
    <property type="molecule type" value="Genomic_DNA"/>
</dbReference>